<dbReference type="AlphaFoldDB" id="A0A251UGM1"/>
<evidence type="ECO:0000313" key="2">
    <source>
        <dbReference type="EMBL" id="OTG22517.1"/>
    </source>
</evidence>
<evidence type="ECO:0000313" key="1">
    <source>
        <dbReference type="EMBL" id="KAF5802220.1"/>
    </source>
</evidence>
<accession>A0A251UGM1</accession>
<name>A0A251UGM1_HELAN</name>
<reference evidence="2" key="2">
    <citation type="submission" date="2017-02" db="EMBL/GenBank/DDBJ databases">
        <title>Sunflower complete genome.</title>
        <authorList>
            <person name="Langlade N."/>
            <person name="Munos S."/>
        </authorList>
    </citation>
    <scope>NUCLEOTIDE SEQUENCE [LARGE SCALE GENOMIC DNA]</scope>
    <source>
        <tissue evidence="2">Leaves</tissue>
    </source>
</reference>
<gene>
    <name evidence="2" type="ORF">HannXRQ_Chr06g0172381</name>
    <name evidence="1" type="ORF">HanXRQr2_Chr06g0257021</name>
</gene>
<sequence>MLNRCPTSSFVFYSINLNLFHLKDIILTRWWVKLKKQWHNMNKTDQGCRFL</sequence>
<reference evidence="1" key="3">
    <citation type="submission" date="2020-06" db="EMBL/GenBank/DDBJ databases">
        <title>Helianthus annuus Genome sequencing and assembly Release 2.</title>
        <authorList>
            <person name="Gouzy J."/>
            <person name="Langlade N."/>
            <person name="Munos S."/>
        </authorList>
    </citation>
    <scope>NUCLEOTIDE SEQUENCE</scope>
    <source>
        <tissue evidence="1">Leaves</tissue>
    </source>
</reference>
<dbReference type="Proteomes" id="UP000215914">
    <property type="component" value="Chromosome 6"/>
</dbReference>
<evidence type="ECO:0000313" key="3">
    <source>
        <dbReference type="Proteomes" id="UP000215914"/>
    </source>
</evidence>
<dbReference type="InParanoid" id="A0A251UGM1"/>
<protein>
    <submittedName>
        <fullName evidence="2">Uncharacterized protein</fullName>
    </submittedName>
</protein>
<dbReference type="Gramene" id="mRNA:HanXRQr2_Chr06g0257021">
    <property type="protein sequence ID" value="CDS:HanXRQr2_Chr06g0257021.1"/>
    <property type="gene ID" value="HanXRQr2_Chr06g0257021"/>
</dbReference>
<organism evidence="2 3">
    <name type="scientific">Helianthus annuus</name>
    <name type="common">Common sunflower</name>
    <dbReference type="NCBI Taxonomy" id="4232"/>
    <lineage>
        <taxon>Eukaryota</taxon>
        <taxon>Viridiplantae</taxon>
        <taxon>Streptophyta</taxon>
        <taxon>Embryophyta</taxon>
        <taxon>Tracheophyta</taxon>
        <taxon>Spermatophyta</taxon>
        <taxon>Magnoliopsida</taxon>
        <taxon>eudicotyledons</taxon>
        <taxon>Gunneridae</taxon>
        <taxon>Pentapetalae</taxon>
        <taxon>asterids</taxon>
        <taxon>campanulids</taxon>
        <taxon>Asterales</taxon>
        <taxon>Asteraceae</taxon>
        <taxon>Asteroideae</taxon>
        <taxon>Heliantheae alliance</taxon>
        <taxon>Heliantheae</taxon>
        <taxon>Helianthus</taxon>
    </lineage>
</organism>
<dbReference type="EMBL" id="CM007895">
    <property type="protein sequence ID" value="OTG22517.1"/>
    <property type="molecule type" value="Genomic_DNA"/>
</dbReference>
<reference evidence="1 3" key="1">
    <citation type="journal article" date="2017" name="Nature">
        <title>The sunflower genome provides insights into oil metabolism, flowering and Asterid evolution.</title>
        <authorList>
            <person name="Badouin H."/>
            <person name="Gouzy J."/>
            <person name="Grassa C.J."/>
            <person name="Murat F."/>
            <person name="Staton S.E."/>
            <person name="Cottret L."/>
            <person name="Lelandais-Briere C."/>
            <person name="Owens G.L."/>
            <person name="Carrere S."/>
            <person name="Mayjonade B."/>
            <person name="Legrand L."/>
            <person name="Gill N."/>
            <person name="Kane N.C."/>
            <person name="Bowers J.E."/>
            <person name="Hubner S."/>
            <person name="Bellec A."/>
            <person name="Berard A."/>
            <person name="Berges H."/>
            <person name="Blanchet N."/>
            <person name="Boniface M.C."/>
            <person name="Brunel D."/>
            <person name="Catrice O."/>
            <person name="Chaidir N."/>
            <person name="Claudel C."/>
            <person name="Donnadieu C."/>
            <person name="Faraut T."/>
            <person name="Fievet G."/>
            <person name="Helmstetter N."/>
            <person name="King M."/>
            <person name="Knapp S.J."/>
            <person name="Lai Z."/>
            <person name="Le Paslier M.C."/>
            <person name="Lippi Y."/>
            <person name="Lorenzon L."/>
            <person name="Mandel J.R."/>
            <person name="Marage G."/>
            <person name="Marchand G."/>
            <person name="Marquand E."/>
            <person name="Bret-Mestries E."/>
            <person name="Morien E."/>
            <person name="Nambeesan S."/>
            <person name="Nguyen T."/>
            <person name="Pegot-Espagnet P."/>
            <person name="Pouilly N."/>
            <person name="Raftis F."/>
            <person name="Sallet E."/>
            <person name="Schiex T."/>
            <person name="Thomas J."/>
            <person name="Vandecasteele C."/>
            <person name="Vares D."/>
            <person name="Vear F."/>
            <person name="Vautrin S."/>
            <person name="Crespi M."/>
            <person name="Mangin B."/>
            <person name="Burke J.M."/>
            <person name="Salse J."/>
            <person name="Munos S."/>
            <person name="Vincourt P."/>
            <person name="Rieseberg L.H."/>
            <person name="Langlade N.B."/>
        </authorList>
    </citation>
    <scope>NUCLEOTIDE SEQUENCE [LARGE SCALE GENOMIC DNA]</scope>
    <source>
        <strain evidence="3">cv. SF193</strain>
        <tissue evidence="1">Leaves</tissue>
    </source>
</reference>
<keyword evidence="3" id="KW-1185">Reference proteome</keyword>
<dbReference type="EMBL" id="MNCJ02000321">
    <property type="protein sequence ID" value="KAF5802220.1"/>
    <property type="molecule type" value="Genomic_DNA"/>
</dbReference>
<proteinExistence type="predicted"/>